<dbReference type="PANTHER" id="PTHR47976:SF56">
    <property type="entry name" value="RECEPTOR-LIKE SERINE_THREONINE-PROTEIN KINASE"/>
    <property type="match status" value="1"/>
</dbReference>
<dbReference type="InterPro" id="IPR051343">
    <property type="entry name" value="G-type_lectin_kinases/EP1-like"/>
</dbReference>
<dbReference type="OrthoDB" id="1930390at2759"/>
<gene>
    <name evidence="24" type="ORF">G2W53_019625</name>
</gene>
<keyword evidence="5 20" id="KW-0812">Transmembrane</keyword>
<dbReference type="InterPro" id="IPR017441">
    <property type="entry name" value="Protein_kinase_ATP_BS"/>
</dbReference>
<dbReference type="InterPro" id="IPR001480">
    <property type="entry name" value="Bulb-type_lectin_dom"/>
</dbReference>
<evidence type="ECO:0000256" key="5">
    <source>
        <dbReference type="ARBA" id="ARBA00022692"/>
    </source>
</evidence>
<keyword evidence="3" id="KW-0245">EGF-like domain</keyword>
<keyword evidence="12 20" id="KW-0472">Membrane</keyword>
<dbReference type="SMART" id="SM00108">
    <property type="entry name" value="B_lectin"/>
    <property type="match status" value="1"/>
</dbReference>
<feature type="chain" id="PRO_5032461136" description="Receptor-like serine/threonine-protein kinase" evidence="21">
    <location>
        <begin position="23"/>
        <end position="798"/>
    </location>
</feature>
<evidence type="ECO:0000256" key="15">
    <source>
        <dbReference type="ARBA" id="ARBA00023180"/>
    </source>
</evidence>
<evidence type="ECO:0000313" key="24">
    <source>
        <dbReference type="EMBL" id="KAF7828461.1"/>
    </source>
</evidence>
<dbReference type="InterPro" id="IPR036426">
    <property type="entry name" value="Bulb-type_lectin_dom_sf"/>
</dbReference>
<dbReference type="Pfam" id="PF00069">
    <property type="entry name" value="Pkinase"/>
    <property type="match status" value="1"/>
</dbReference>
<evidence type="ECO:0000256" key="13">
    <source>
        <dbReference type="ARBA" id="ARBA00023157"/>
    </source>
</evidence>
<feature type="binding site" evidence="19">
    <location>
        <position position="537"/>
    </location>
    <ligand>
        <name>ATP</name>
        <dbReference type="ChEBI" id="CHEBI:30616"/>
    </ligand>
</feature>
<comment type="caution">
    <text evidence="24">The sequence shown here is derived from an EMBL/GenBank/DDBJ whole genome shotgun (WGS) entry which is preliminary data.</text>
</comment>
<proteinExistence type="inferred from homology"/>
<keyword evidence="15" id="KW-0325">Glycoprotein</keyword>
<evidence type="ECO:0000256" key="4">
    <source>
        <dbReference type="ARBA" id="ARBA00022679"/>
    </source>
</evidence>
<comment type="catalytic activity">
    <reaction evidence="17 18">
        <text>L-seryl-[protein] + ATP = O-phospho-L-seryl-[protein] + ADP + H(+)</text>
        <dbReference type="Rhea" id="RHEA:17989"/>
        <dbReference type="Rhea" id="RHEA-COMP:9863"/>
        <dbReference type="Rhea" id="RHEA-COMP:11604"/>
        <dbReference type="ChEBI" id="CHEBI:15378"/>
        <dbReference type="ChEBI" id="CHEBI:29999"/>
        <dbReference type="ChEBI" id="CHEBI:30616"/>
        <dbReference type="ChEBI" id="CHEBI:83421"/>
        <dbReference type="ChEBI" id="CHEBI:456216"/>
        <dbReference type="EC" id="2.7.11.1"/>
    </reaction>
</comment>
<dbReference type="Pfam" id="PF08276">
    <property type="entry name" value="PAN_2"/>
    <property type="match status" value="1"/>
</dbReference>
<keyword evidence="25" id="KW-1185">Reference proteome</keyword>
<evidence type="ECO:0000256" key="3">
    <source>
        <dbReference type="ARBA" id="ARBA00022536"/>
    </source>
</evidence>
<evidence type="ECO:0000256" key="12">
    <source>
        <dbReference type="ARBA" id="ARBA00023136"/>
    </source>
</evidence>
<dbReference type="SUPFAM" id="SSF56112">
    <property type="entry name" value="Protein kinase-like (PK-like)"/>
    <property type="match status" value="1"/>
</dbReference>
<dbReference type="CDD" id="cd14066">
    <property type="entry name" value="STKc_IRAK"/>
    <property type="match status" value="1"/>
</dbReference>
<evidence type="ECO:0000256" key="7">
    <source>
        <dbReference type="ARBA" id="ARBA00022734"/>
    </source>
</evidence>
<evidence type="ECO:0000256" key="16">
    <source>
        <dbReference type="ARBA" id="ARBA00047899"/>
    </source>
</evidence>
<evidence type="ECO:0000256" key="20">
    <source>
        <dbReference type="SAM" id="Phobius"/>
    </source>
</evidence>
<evidence type="ECO:0000256" key="14">
    <source>
        <dbReference type="ARBA" id="ARBA00023170"/>
    </source>
</evidence>
<feature type="domain" description="Bulb-type lectin" evidence="23">
    <location>
        <begin position="23"/>
        <end position="141"/>
    </location>
</feature>
<keyword evidence="9 18" id="KW-0418">Kinase</keyword>
<dbReference type="PANTHER" id="PTHR47976">
    <property type="entry name" value="G-TYPE LECTIN S-RECEPTOR-LIKE SERINE/THREONINE-PROTEIN KINASE SD2-5"/>
    <property type="match status" value="1"/>
</dbReference>
<dbReference type="InterPro" id="IPR000719">
    <property type="entry name" value="Prot_kinase_dom"/>
</dbReference>
<evidence type="ECO:0000259" key="23">
    <source>
        <dbReference type="PROSITE" id="PS50927"/>
    </source>
</evidence>
<protein>
    <recommendedName>
        <fullName evidence="18">Receptor-like serine/threonine-protein kinase</fullName>
        <ecNumber evidence="18">2.7.11.1</ecNumber>
    </recommendedName>
</protein>
<organism evidence="24 25">
    <name type="scientific">Senna tora</name>
    <dbReference type="NCBI Taxonomy" id="362788"/>
    <lineage>
        <taxon>Eukaryota</taxon>
        <taxon>Viridiplantae</taxon>
        <taxon>Streptophyta</taxon>
        <taxon>Embryophyta</taxon>
        <taxon>Tracheophyta</taxon>
        <taxon>Spermatophyta</taxon>
        <taxon>Magnoliopsida</taxon>
        <taxon>eudicotyledons</taxon>
        <taxon>Gunneridae</taxon>
        <taxon>Pentapetalae</taxon>
        <taxon>rosids</taxon>
        <taxon>fabids</taxon>
        <taxon>Fabales</taxon>
        <taxon>Fabaceae</taxon>
        <taxon>Caesalpinioideae</taxon>
        <taxon>Cassia clade</taxon>
        <taxon>Senna</taxon>
    </lineage>
</organism>
<dbReference type="GO" id="GO:0016020">
    <property type="term" value="C:membrane"/>
    <property type="evidence" value="ECO:0007669"/>
    <property type="project" value="UniProtKB-SubCell"/>
</dbReference>
<dbReference type="FunFam" id="1.10.510.10:FF:000237">
    <property type="entry name" value="G-type lectin S-receptor-like serine/threonine-protein kinase"/>
    <property type="match status" value="1"/>
</dbReference>
<feature type="signal peptide" evidence="21">
    <location>
        <begin position="1"/>
        <end position="22"/>
    </location>
</feature>
<dbReference type="Proteomes" id="UP000634136">
    <property type="component" value="Unassembled WGS sequence"/>
</dbReference>
<evidence type="ECO:0000256" key="18">
    <source>
        <dbReference type="PIRNR" id="PIRNR000641"/>
    </source>
</evidence>
<evidence type="ECO:0000256" key="11">
    <source>
        <dbReference type="ARBA" id="ARBA00022989"/>
    </source>
</evidence>
<dbReference type="InterPro" id="IPR003609">
    <property type="entry name" value="Pan_app"/>
</dbReference>
<feature type="domain" description="Protein kinase" evidence="22">
    <location>
        <begin position="506"/>
        <end position="783"/>
    </location>
</feature>
<comment type="catalytic activity">
    <reaction evidence="16 18">
        <text>L-threonyl-[protein] + ATP = O-phospho-L-threonyl-[protein] + ADP + H(+)</text>
        <dbReference type="Rhea" id="RHEA:46608"/>
        <dbReference type="Rhea" id="RHEA-COMP:11060"/>
        <dbReference type="Rhea" id="RHEA-COMP:11605"/>
        <dbReference type="ChEBI" id="CHEBI:15378"/>
        <dbReference type="ChEBI" id="CHEBI:30013"/>
        <dbReference type="ChEBI" id="CHEBI:30616"/>
        <dbReference type="ChEBI" id="CHEBI:61977"/>
        <dbReference type="ChEBI" id="CHEBI:456216"/>
        <dbReference type="EC" id="2.7.11.1"/>
    </reaction>
</comment>
<dbReference type="PROSITE" id="PS50927">
    <property type="entry name" value="BULB_LECTIN"/>
    <property type="match status" value="1"/>
</dbReference>
<evidence type="ECO:0000259" key="22">
    <source>
        <dbReference type="PROSITE" id="PS50011"/>
    </source>
</evidence>
<dbReference type="GO" id="GO:0005524">
    <property type="term" value="F:ATP binding"/>
    <property type="evidence" value="ECO:0007669"/>
    <property type="project" value="UniProtKB-UniRule"/>
</dbReference>
<keyword evidence="4 18" id="KW-0808">Transferase</keyword>
<keyword evidence="7 24" id="KW-0430">Lectin</keyword>
<dbReference type="AlphaFoldDB" id="A0A834TY50"/>
<evidence type="ECO:0000256" key="19">
    <source>
        <dbReference type="PROSITE-ProRule" id="PRU10141"/>
    </source>
</evidence>
<dbReference type="PROSITE" id="PS00107">
    <property type="entry name" value="PROTEIN_KINASE_ATP"/>
    <property type="match status" value="1"/>
</dbReference>
<accession>A0A834TY50</accession>
<name>A0A834TY50_9FABA</name>
<evidence type="ECO:0000256" key="1">
    <source>
        <dbReference type="ARBA" id="ARBA00004479"/>
    </source>
</evidence>
<sequence length="798" mass="89670">MAIPNIIFFLPLLLLLPHQAFANVTLSSTLSTNDQNPLWLSPSQDFAFGFREINNTNLFLLAIWFYKISEQTIIWNAYTSNPIPAGSQVKLTAQGLTLTNPQGDALWNTSPLEDVSYAAMLDTGNFVLASANSSYLWQSFNNPTDTLLPSQTLDLKGKLYSRFTHNNYTKGRFKLYFDNTTLRLSMLGWPTESLYANYFSTDASSAANYSDLASRLVFEEKGDIYVATEGGGRIEFRWKKLVLDVTRYYYRATLEYYGVFTIYSLPRGSNDNQVWSIVSYVPENICKDLLSDLGSGCCGYNSYCSWENDRPICRCANEEGYSLVDPDNPFGGCQPNLPLGCEVDEALSQEKLEEVYEMKEARNVNWPEGDYERLDGYNLSDCEKSCLYDCNCGAAIFNSANQCWKKRLPLSNGRPTGTDDGTTTALIKLRISPLSVPDSVVEKDGVVEPALLGSLIASLVVNTLLAAAVLLVLLLRPKKIVKVSVPSLVETNLHSFTYQALKEATMDFSEELGRGSFGIVYRGTFKTGSNNNDVAVKRLDRLAPEREKEFRTELSSIGKTCHKNLVRLIGFCDEGVHRVLVYECMNNGTLAHILFGQPKPNWNLRVRFALGIARGLLYLHEECDNPIIHCDIKPQNILIDQHFIPKISDFGLAKLLLGDQSKTKTMIRGTRGYVAPEWFKNVPVTAKVDVYSFGVMLLEIICCRRSVVMDMDSGEEEKAILTDWAYDCYLERRLDVLVENDKEAMEDEGRLKKLVMIAMWCIQENHEIRPTMKTVMQMLEGVVDVPNPPSPSSFTSCA</sequence>
<keyword evidence="14 24" id="KW-0675">Receptor</keyword>
<dbReference type="Gene3D" id="2.90.10.30">
    <property type="match status" value="1"/>
</dbReference>
<evidence type="ECO:0000256" key="8">
    <source>
        <dbReference type="ARBA" id="ARBA00022741"/>
    </source>
</evidence>
<dbReference type="Pfam" id="PF01453">
    <property type="entry name" value="B_lectin"/>
    <property type="match status" value="1"/>
</dbReference>
<dbReference type="EC" id="2.7.11.1" evidence="18"/>
<dbReference type="PIRSF" id="PIRSF000641">
    <property type="entry name" value="SRK"/>
    <property type="match status" value="1"/>
</dbReference>
<evidence type="ECO:0000256" key="17">
    <source>
        <dbReference type="ARBA" id="ARBA00048679"/>
    </source>
</evidence>
<keyword evidence="8 18" id="KW-0547">Nucleotide-binding</keyword>
<evidence type="ECO:0000313" key="25">
    <source>
        <dbReference type="Proteomes" id="UP000634136"/>
    </source>
</evidence>
<dbReference type="InterPro" id="IPR011009">
    <property type="entry name" value="Kinase-like_dom_sf"/>
</dbReference>
<keyword evidence="10 18" id="KW-0067">ATP-binding</keyword>
<evidence type="ECO:0000256" key="6">
    <source>
        <dbReference type="ARBA" id="ARBA00022729"/>
    </source>
</evidence>
<keyword evidence="2 18" id="KW-0723">Serine/threonine-protein kinase</keyword>
<evidence type="ECO:0000256" key="10">
    <source>
        <dbReference type="ARBA" id="ARBA00022840"/>
    </source>
</evidence>
<dbReference type="FunFam" id="3.30.200.20:FF:000059">
    <property type="entry name" value="S-receptor-like serine/threonine-protein kinase"/>
    <property type="match status" value="1"/>
</dbReference>
<dbReference type="Gene3D" id="1.10.510.10">
    <property type="entry name" value="Transferase(Phosphotransferase) domain 1"/>
    <property type="match status" value="1"/>
</dbReference>
<dbReference type="PROSITE" id="PS50011">
    <property type="entry name" value="PROTEIN_KINASE_DOM"/>
    <property type="match status" value="1"/>
</dbReference>
<comment type="subcellular location">
    <subcellularLocation>
        <location evidence="1">Membrane</location>
        <topology evidence="1">Single-pass type I membrane protein</topology>
    </subcellularLocation>
</comment>
<evidence type="ECO:0000256" key="21">
    <source>
        <dbReference type="SAM" id="SignalP"/>
    </source>
</evidence>
<dbReference type="InterPro" id="IPR024171">
    <property type="entry name" value="SRK-like_kinase"/>
</dbReference>
<comment type="similarity">
    <text evidence="18">Belongs to the protein kinase superfamily. Ser/Thr protein kinase family.</text>
</comment>
<keyword evidence="11 20" id="KW-1133">Transmembrane helix</keyword>
<dbReference type="GO" id="GO:0004674">
    <property type="term" value="F:protein serine/threonine kinase activity"/>
    <property type="evidence" value="ECO:0007669"/>
    <property type="project" value="UniProtKB-KW"/>
</dbReference>
<dbReference type="EMBL" id="JAAIUW010000006">
    <property type="protein sequence ID" value="KAF7828461.1"/>
    <property type="molecule type" value="Genomic_DNA"/>
</dbReference>
<dbReference type="SUPFAM" id="SSF51110">
    <property type="entry name" value="alpha-D-mannose-specific plant lectins"/>
    <property type="match status" value="1"/>
</dbReference>
<keyword evidence="6 21" id="KW-0732">Signal</keyword>
<dbReference type="SMART" id="SM00220">
    <property type="entry name" value="S_TKc"/>
    <property type="match status" value="1"/>
</dbReference>
<feature type="transmembrane region" description="Helical" evidence="20">
    <location>
        <begin position="451"/>
        <end position="475"/>
    </location>
</feature>
<reference evidence="24" key="1">
    <citation type="submission" date="2020-09" db="EMBL/GenBank/DDBJ databases">
        <title>Genome-Enabled Discovery of Anthraquinone Biosynthesis in Senna tora.</title>
        <authorList>
            <person name="Kang S.-H."/>
            <person name="Pandey R.P."/>
            <person name="Lee C.-M."/>
            <person name="Sim J.-S."/>
            <person name="Jeong J.-T."/>
            <person name="Choi B.-S."/>
            <person name="Jung M."/>
            <person name="Ginzburg D."/>
            <person name="Zhao K."/>
            <person name="Won S.Y."/>
            <person name="Oh T.-J."/>
            <person name="Yu Y."/>
            <person name="Kim N.-H."/>
            <person name="Lee O.R."/>
            <person name="Lee T.-H."/>
            <person name="Bashyal P."/>
            <person name="Kim T.-S."/>
            <person name="Lee W.-H."/>
            <person name="Kawkins C."/>
            <person name="Kim C.-K."/>
            <person name="Kim J.S."/>
            <person name="Ahn B.O."/>
            <person name="Rhee S.Y."/>
            <person name="Sohng J.K."/>
        </authorList>
    </citation>
    <scope>NUCLEOTIDE SEQUENCE</scope>
    <source>
        <tissue evidence="24">Leaf</tissue>
    </source>
</reference>
<dbReference type="Gene3D" id="3.30.200.20">
    <property type="entry name" value="Phosphorylase Kinase, domain 1"/>
    <property type="match status" value="1"/>
</dbReference>
<keyword evidence="13" id="KW-1015">Disulfide bond</keyword>
<evidence type="ECO:0000256" key="9">
    <source>
        <dbReference type="ARBA" id="ARBA00022777"/>
    </source>
</evidence>
<dbReference type="InterPro" id="IPR008271">
    <property type="entry name" value="Ser/Thr_kinase_AS"/>
</dbReference>
<dbReference type="GO" id="GO:0030246">
    <property type="term" value="F:carbohydrate binding"/>
    <property type="evidence" value="ECO:0007669"/>
    <property type="project" value="UniProtKB-KW"/>
</dbReference>
<dbReference type="PROSITE" id="PS00108">
    <property type="entry name" value="PROTEIN_KINASE_ST"/>
    <property type="match status" value="1"/>
</dbReference>
<evidence type="ECO:0000256" key="2">
    <source>
        <dbReference type="ARBA" id="ARBA00022527"/>
    </source>
</evidence>